<dbReference type="AlphaFoldDB" id="A0A381Z8I0"/>
<evidence type="ECO:0000313" key="2">
    <source>
        <dbReference type="EMBL" id="SVA85067.1"/>
    </source>
</evidence>
<proteinExistence type="predicted"/>
<keyword evidence="1" id="KW-0472">Membrane</keyword>
<gene>
    <name evidence="2" type="ORF">METZ01_LOCUS137921</name>
</gene>
<feature type="non-terminal residue" evidence="2">
    <location>
        <position position="41"/>
    </location>
</feature>
<keyword evidence="1" id="KW-1133">Transmembrane helix</keyword>
<sequence>MKKYILTATIISAAMIAFYFIFSPYQNCKRDYVNEWKDREQ</sequence>
<keyword evidence="1" id="KW-0812">Transmembrane</keyword>
<protein>
    <submittedName>
        <fullName evidence="2">Uncharacterized protein</fullName>
    </submittedName>
</protein>
<name>A0A381Z8I0_9ZZZZ</name>
<reference evidence="2" key="1">
    <citation type="submission" date="2018-05" db="EMBL/GenBank/DDBJ databases">
        <authorList>
            <person name="Lanie J.A."/>
            <person name="Ng W.-L."/>
            <person name="Kazmierczak K.M."/>
            <person name="Andrzejewski T.M."/>
            <person name="Davidsen T.M."/>
            <person name="Wayne K.J."/>
            <person name="Tettelin H."/>
            <person name="Glass J.I."/>
            <person name="Rusch D."/>
            <person name="Podicherti R."/>
            <person name="Tsui H.-C.T."/>
            <person name="Winkler M.E."/>
        </authorList>
    </citation>
    <scope>NUCLEOTIDE SEQUENCE</scope>
</reference>
<accession>A0A381Z8I0</accession>
<dbReference type="EMBL" id="UINC01020209">
    <property type="protein sequence ID" value="SVA85067.1"/>
    <property type="molecule type" value="Genomic_DNA"/>
</dbReference>
<evidence type="ECO:0000256" key="1">
    <source>
        <dbReference type="SAM" id="Phobius"/>
    </source>
</evidence>
<feature type="transmembrane region" description="Helical" evidence="1">
    <location>
        <begin position="6"/>
        <end position="22"/>
    </location>
</feature>
<organism evidence="2">
    <name type="scientific">marine metagenome</name>
    <dbReference type="NCBI Taxonomy" id="408172"/>
    <lineage>
        <taxon>unclassified sequences</taxon>
        <taxon>metagenomes</taxon>
        <taxon>ecological metagenomes</taxon>
    </lineage>
</organism>